<reference evidence="10" key="1">
    <citation type="submission" date="2023-05" db="EMBL/GenBank/DDBJ databases">
        <authorList>
            <person name="Stuckert A."/>
        </authorList>
    </citation>
    <scope>NUCLEOTIDE SEQUENCE</scope>
</reference>
<evidence type="ECO:0000256" key="2">
    <source>
        <dbReference type="ARBA" id="ARBA00004496"/>
    </source>
</evidence>
<gene>
    <name evidence="10" type="ORF">SPARVUS_LOCUS10070440</name>
</gene>
<keyword evidence="3" id="KW-0963">Cytoplasm</keyword>
<protein>
    <recommendedName>
        <fullName evidence="12">PRA1 family protein</fullName>
    </recommendedName>
</protein>
<dbReference type="PANTHER" id="PTHR13947:SF11">
    <property type="entry name" value="N-ACETYLASPARTATE SYNTHETASE"/>
    <property type="match status" value="1"/>
</dbReference>
<evidence type="ECO:0000256" key="3">
    <source>
        <dbReference type="ARBA" id="ARBA00022490"/>
    </source>
</evidence>
<keyword evidence="6 9" id="KW-1133">Transmembrane helix</keyword>
<proteinExistence type="predicted"/>
<evidence type="ECO:0000256" key="4">
    <source>
        <dbReference type="ARBA" id="ARBA00022679"/>
    </source>
</evidence>
<dbReference type="PANTHER" id="PTHR13947">
    <property type="entry name" value="GNAT FAMILY N-ACETYLTRANSFERASE"/>
    <property type="match status" value="1"/>
</dbReference>
<keyword evidence="5 9" id="KW-0812">Transmembrane</keyword>
<evidence type="ECO:0000256" key="9">
    <source>
        <dbReference type="SAM" id="Phobius"/>
    </source>
</evidence>
<evidence type="ECO:0008006" key="12">
    <source>
        <dbReference type="Google" id="ProtNLM"/>
    </source>
</evidence>
<evidence type="ECO:0000256" key="6">
    <source>
        <dbReference type="ARBA" id="ARBA00022989"/>
    </source>
</evidence>
<feature type="transmembrane region" description="Helical" evidence="9">
    <location>
        <begin position="99"/>
        <end position="125"/>
    </location>
</feature>
<dbReference type="InterPro" id="IPR050769">
    <property type="entry name" value="NAT_camello-type"/>
</dbReference>
<comment type="caution">
    <text evidence="10">The sequence shown here is derived from an EMBL/GenBank/DDBJ whole genome shotgun (WGS) entry which is preliminary data.</text>
</comment>
<keyword evidence="11" id="KW-1185">Reference proteome</keyword>
<evidence type="ECO:0000313" key="10">
    <source>
        <dbReference type="EMBL" id="CAI9584706.1"/>
    </source>
</evidence>
<keyword evidence="4" id="KW-0808">Transferase</keyword>
<evidence type="ECO:0000256" key="1">
    <source>
        <dbReference type="ARBA" id="ARBA00004370"/>
    </source>
</evidence>
<evidence type="ECO:0000256" key="5">
    <source>
        <dbReference type="ARBA" id="ARBA00022692"/>
    </source>
</evidence>
<dbReference type="EMBL" id="CATNWA010015571">
    <property type="protein sequence ID" value="CAI9584706.1"/>
    <property type="molecule type" value="Genomic_DNA"/>
</dbReference>
<dbReference type="Proteomes" id="UP001162483">
    <property type="component" value="Unassembled WGS sequence"/>
</dbReference>
<evidence type="ECO:0000313" key="11">
    <source>
        <dbReference type="Proteomes" id="UP001162483"/>
    </source>
</evidence>
<accession>A0ABN9ELP1</accession>
<name>A0ABN9ELP1_9NEOB</name>
<evidence type="ECO:0000256" key="7">
    <source>
        <dbReference type="ARBA" id="ARBA00023136"/>
    </source>
</evidence>
<comment type="subcellular location">
    <subcellularLocation>
        <location evidence="2">Cytoplasm</location>
    </subcellularLocation>
    <subcellularLocation>
        <location evidence="1">Membrane</location>
    </subcellularLocation>
</comment>
<keyword evidence="8" id="KW-0012">Acyltransferase</keyword>
<sequence length="178" mass="19825">MVCETGILADDPSSIAAPQKDPLMVAPGQVWPPLPGSSTSSLAPPGSGAEEGMKEQLYIREFQASEQEVARRIFYEGIKERIPSSAFRGLKYQPVLQCVYAVLTIICFVVTNSLMLACCMPIFLLGMRYYYSRKIILNHLEGALRTDMSDIEKYYMKQPGEYNPFKGCSPCSTPNINH</sequence>
<evidence type="ECO:0000256" key="8">
    <source>
        <dbReference type="ARBA" id="ARBA00023315"/>
    </source>
</evidence>
<keyword evidence="7 9" id="KW-0472">Membrane</keyword>
<organism evidence="10 11">
    <name type="scientific">Staurois parvus</name>
    <dbReference type="NCBI Taxonomy" id="386267"/>
    <lineage>
        <taxon>Eukaryota</taxon>
        <taxon>Metazoa</taxon>
        <taxon>Chordata</taxon>
        <taxon>Craniata</taxon>
        <taxon>Vertebrata</taxon>
        <taxon>Euteleostomi</taxon>
        <taxon>Amphibia</taxon>
        <taxon>Batrachia</taxon>
        <taxon>Anura</taxon>
        <taxon>Neobatrachia</taxon>
        <taxon>Ranoidea</taxon>
        <taxon>Ranidae</taxon>
        <taxon>Staurois</taxon>
    </lineage>
</organism>